<feature type="chain" id="PRO_5038669152" evidence="1">
    <location>
        <begin position="23"/>
        <end position="283"/>
    </location>
</feature>
<reference evidence="2" key="2">
    <citation type="journal article" date="2021" name="PeerJ">
        <title>Extensive microbial diversity within the chicken gut microbiome revealed by metagenomics and culture.</title>
        <authorList>
            <person name="Gilroy R."/>
            <person name="Ravi A."/>
            <person name="Getino M."/>
            <person name="Pursley I."/>
            <person name="Horton D.L."/>
            <person name="Alikhan N.F."/>
            <person name="Baker D."/>
            <person name="Gharbi K."/>
            <person name="Hall N."/>
            <person name="Watson M."/>
            <person name="Adriaenssens E.M."/>
            <person name="Foster-Nyarko E."/>
            <person name="Jarju S."/>
            <person name="Secka A."/>
            <person name="Antonio M."/>
            <person name="Oren A."/>
            <person name="Chaudhuri R.R."/>
            <person name="La Ragione R."/>
            <person name="Hildebrand F."/>
            <person name="Pallen M.J."/>
        </authorList>
    </citation>
    <scope>NUCLEOTIDE SEQUENCE</scope>
    <source>
        <strain evidence="2">13361</strain>
    </source>
</reference>
<evidence type="ECO:0000313" key="2">
    <source>
        <dbReference type="EMBL" id="HIQ67252.1"/>
    </source>
</evidence>
<keyword evidence="1" id="KW-0732">Signal</keyword>
<evidence type="ECO:0000256" key="1">
    <source>
        <dbReference type="SAM" id="SignalP"/>
    </source>
</evidence>
<feature type="signal peptide" evidence="1">
    <location>
        <begin position="1"/>
        <end position="22"/>
    </location>
</feature>
<accession>A0A9D1CLH8</accession>
<dbReference type="PROSITE" id="PS51257">
    <property type="entry name" value="PROKAR_LIPOPROTEIN"/>
    <property type="match status" value="1"/>
</dbReference>
<dbReference type="AlphaFoldDB" id="A0A9D1CLH8"/>
<evidence type="ECO:0000313" key="3">
    <source>
        <dbReference type="Proteomes" id="UP000886796"/>
    </source>
</evidence>
<organism evidence="2 3">
    <name type="scientific">Candidatus Faecousia excrementigallinarum</name>
    <dbReference type="NCBI Taxonomy" id="2840806"/>
    <lineage>
        <taxon>Bacteria</taxon>
        <taxon>Bacillati</taxon>
        <taxon>Bacillota</taxon>
        <taxon>Clostridia</taxon>
        <taxon>Eubacteriales</taxon>
        <taxon>Oscillospiraceae</taxon>
        <taxon>Faecousia</taxon>
    </lineage>
</organism>
<reference evidence="2" key="1">
    <citation type="submission" date="2020-10" db="EMBL/GenBank/DDBJ databases">
        <authorList>
            <person name="Gilroy R."/>
        </authorList>
    </citation>
    <scope>NUCLEOTIDE SEQUENCE</scope>
    <source>
        <strain evidence="2">13361</strain>
    </source>
</reference>
<gene>
    <name evidence="2" type="ORF">IAB74_01915</name>
</gene>
<sequence>MHKKIIAMCLCLGLFLSGCQLAQPEETKTTQGETLESPVQMERLAGVYITLEPIVLEAGTDRIQAQKVSGEDSRYAFPGVEGLLLGSFWIPEGEGFWSMECSRGMSDASYKYDTLENGQVLTIEATLYLTKEAGPQVYYLNPVYQGAEGEVYLKPDDFGTSTSTEAIASENLTATTTIEQEEADVVNTTDITVNFIHVDLSQGLTVLEMDENHQILKTHTFTPGELPESLQPLAETAYILTEEQTASDTHRAIYQKEDTYFTALYLMDDMVCAQAQCSLEWQE</sequence>
<dbReference type="Proteomes" id="UP000886796">
    <property type="component" value="Unassembled WGS sequence"/>
</dbReference>
<comment type="caution">
    <text evidence="2">The sequence shown here is derived from an EMBL/GenBank/DDBJ whole genome shotgun (WGS) entry which is preliminary data.</text>
</comment>
<dbReference type="EMBL" id="DVFK01000024">
    <property type="protein sequence ID" value="HIQ67252.1"/>
    <property type="molecule type" value="Genomic_DNA"/>
</dbReference>
<protein>
    <submittedName>
        <fullName evidence="2">Uncharacterized protein</fullName>
    </submittedName>
</protein>
<proteinExistence type="predicted"/>
<name>A0A9D1CLH8_9FIRM</name>